<keyword evidence="1" id="KW-0378">Hydrolase</keyword>
<dbReference type="Proteomes" id="UP001589608">
    <property type="component" value="Unassembled WGS sequence"/>
</dbReference>
<sequence length="149" mass="16709">MTDETVACRRCGDTQPRDAFYNQGHSSRPRQPCKQCLSVARRVQYLAGGGSRISHAQVLRDKYGLTPQQYDRMLQDQGGLCAICGQPETRRGSGGEPRRLSVDHDHRTGVVRQLLCGRCNSVTWAVEESPGLLEAVRDYLERHRRLGNA</sequence>
<evidence type="ECO:0000313" key="1">
    <source>
        <dbReference type="EMBL" id="MFB9446540.1"/>
    </source>
</evidence>
<dbReference type="Pfam" id="PF02945">
    <property type="entry name" value="Endonuclease_7"/>
    <property type="match status" value="1"/>
</dbReference>
<dbReference type="EMBL" id="JBHMCA010000047">
    <property type="protein sequence ID" value="MFB9446540.1"/>
    <property type="molecule type" value="Genomic_DNA"/>
</dbReference>
<keyword evidence="1" id="KW-0255">Endonuclease</keyword>
<gene>
    <name evidence="1" type="ORF">ACFFTR_25925</name>
</gene>
<keyword evidence="1" id="KW-0540">Nuclease</keyword>
<keyword evidence="2" id="KW-1185">Reference proteome</keyword>
<dbReference type="RefSeq" id="WP_223092255.1">
    <property type="nucleotide sequence ID" value="NZ_CP061913.1"/>
</dbReference>
<proteinExistence type="predicted"/>
<dbReference type="InterPro" id="IPR038563">
    <property type="entry name" value="Endonuclease_7_sf"/>
</dbReference>
<dbReference type="GO" id="GO:0004519">
    <property type="term" value="F:endonuclease activity"/>
    <property type="evidence" value="ECO:0007669"/>
    <property type="project" value="UniProtKB-KW"/>
</dbReference>
<comment type="caution">
    <text evidence="1">The sequence shown here is derived from an EMBL/GenBank/DDBJ whole genome shotgun (WGS) entry which is preliminary data.</text>
</comment>
<dbReference type="SUPFAM" id="SSF54060">
    <property type="entry name" value="His-Me finger endonucleases"/>
    <property type="match status" value="1"/>
</dbReference>
<name>A0ABV5MCG7_9ACTN</name>
<evidence type="ECO:0000313" key="2">
    <source>
        <dbReference type="Proteomes" id="UP001589608"/>
    </source>
</evidence>
<reference evidence="1 2" key="1">
    <citation type="submission" date="2024-09" db="EMBL/GenBank/DDBJ databases">
        <authorList>
            <person name="Sun Q."/>
            <person name="Mori K."/>
        </authorList>
    </citation>
    <scope>NUCLEOTIDE SEQUENCE [LARGE SCALE GENOMIC DNA]</scope>
    <source>
        <strain evidence="1 2">JCM 3307</strain>
    </source>
</reference>
<accession>A0ABV5MCG7</accession>
<protein>
    <submittedName>
        <fullName evidence="1">Endonuclease VII domain-containing protein</fullName>
    </submittedName>
</protein>
<dbReference type="InterPro" id="IPR044925">
    <property type="entry name" value="His-Me_finger_sf"/>
</dbReference>
<dbReference type="Gene3D" id="3.40.1800.10">
    <property type="entry name" value="His-Me finger endonucleases"/>
    <property type="match status" value="1"/>
</dbReference>
<dbReference type="InterPro" id="IPR004211">
    <property type="entry name" value="Endonuclease_7"/>
</dbReference>
<organism evidence="1 2">
    <name type="scientific">Dactylosporangium vinaceum</name>
    <dbReference type="NCBI Taxonomy" id="53362"/>
    <lineage>
        <taxon>Bacteria</taxon>
        <taxon>Bacillati</taxon>
        <taxon>Actinomycetota</taxon>
        <taxon>Actinomycetes</taxon>
        <taxon>Micromonosporales</taxon>
        <taxon>Micromonosporaceae</taxon>
        <taxon>Dactylosporangium</taxon>
    </lineage>
</organism>